<feature type="transmembrane region" description="Helical" evidence="10">
    <location>
        <begin position="410"/>
        <end position="428"/>
    </location>
</feature>
<feature type="compositionally biased region" description="Basic and acidic residues" evidence="9">
    <location>
        <begin position="1"/>
        <end position="22"/>
    </location>
</feature>
<evidence type="ECO:0000256" key="1">
    <source>
        <dbReference type="ARBA" id="ARBA00004651"/>
    </source>
</evidence>
<keyword evidence="7 10" id="KW-0472">Membrane</keyword>
<dbReference type="InterPro" id="IPR000060">
    <property type="entry name" value="BCCT_transptr"/>
</dbReference>
<dbReference type="Proteomes" id="UP000294558">
    <property type="component" value="Unassembled WGS sequence"/>
</dbReference>
<feature type="transmembrane region" description="Helical" evidence="10">
    <location>
        <begin position="534"/>
        <end position="553"/>
    </location>
</feature>
<comment type="caution">
    <text evidence="11">The sequence shown here is derived from an EMBL/GenBank/DDBJ whole genome shotgun (WGS) entry which is preliminary data.</text>
</comment>
<feature type="transmembrane region" description="Helical" evidence="10">
    <location>
        <begin position="462"/>
        <end position="482"/>
    </location>
</feature>
<evidence type="ECO:0000256" key="5">
    <source>
        <dbReference type="ARBA" id="ARBA00022692"/>
    </source>
</evidence>
<feature type="region of interest" description="Disordered" evidence="9">
    <location>
        <begin position="1"/>
        <end position="29"/>
    </location>
</feature>
<dbReference type="NCBIfam" id="TIGR00842">
    <property type="entry name" value="bcct"/>
    <property type="match status" value="1"/>
</dbReference>
<feature type="transmembrane region" description="Helical" evidence="10">
    <location>
        <begin position="381"/>
        <end position="398"/>
    </location>
</feature>
<evidence type="ECO:0000256" key="2">
    <source>
        <dbReference type="ARBA" id="ARBA00005658"/>
    </source>
</evidence>
<reference evidence="11 12" key="1">
    <citation type="submission" date="2019-03" db="EMBL/GenBank/DDBJ databases">
        <title>Sequencing the genomes of 1000 actinobacteria strains.</title>
        <authorList>
            <person name="Klenk H.-P."/>
        </authorList>
    </citation>
    <scope>NUCLEOTIDE SEQUENCE [LARGE SCALE GENOMIC DNA]</scope>
    <source>
        <strain evidence="11 12">DSM 18936</strain>
    </source>
</reference>
<dbReference type="Pfam" id="PF02028">
    <property type="entry name" value="BCCT"/>
    <property type="match status" value="1"/>
</dbReference>
<gene>
    <name evidence="11" type="ORF">BDK89_0116</name>
</gene>
<dbReference type="OrthoDB" id="9775735at2"/>
<feature type="transmembrane region" description="Helical" evidence="10">
    <location>
        <begin position="326"/>
        <end position="350"/>
    </location>
</feature>
<proteinExistence type="inferred from homology"/>
<sequence length="619" mass="68018">MVEAVGHDSEQHVEPSTEEVVRRHERNSRKRAIENRPRYYGLGVEPENPYDEPVPNRTPGDTNIVKYGFDLHPQVTFWAAGFLLLFIGLTLAFSEAANDFFGDMLAFIGEYFGWFYILVANIFVVAVLVFAFSKYGRIRLGGQYAKPDFSNFAWYAMLISAGMGIGIMFWSVAEPINHYETPSPYFDVAGSTPQSEQAAMITTFFHWGIHPWAIYALVSLALAFFTFNRGLPLTMRSVFYPILKERIYGFWGNAIDTIAVIATLFGLATSLGFGVQQVSAGSNFLFGSPDTTWFQVCLIAAITGLATISVVAGLDGGVKRVSQLNLYLAVLFLGFVLVVGPTLFILGFFLDSTGAYFRELPGLAFYTESISGGEWQSGWTIFYWGWWISWAPFVGMFIARVSKGRTVREFVVGVVLVPSLLTFFWMATFGGSALHTQSEGIRDVAAAVNENTATALFDLLEAFPWTFVTSLVGIILVVSFFVTSSDSGSLVVDHLTSGGKLESPVPQRVFWATMEGAVAAALLIGGGLQALQSASVATGLVFSCVLLVSIYSLKRAFDNELLFIEARMPAPPTAHLAAREGARMRAEAEAEELAELEELEAVAQAQAEYHEQLVAEEEQ</sequence>
<organism evidence="11 12">
    <name type="scientific">Ilumatobacter fluminis</name>
    <dbReference type="NCBI Taxonomy" id="467091"/>
    <lineage>
        <taxon>Bacteria</taxon>
        <taxon>Bacillati</taxon>
        <taxon>Actinomycetota</taxon>
        <taxon>Acidimicrobiia</taxon>
        <taxon>Acidimicrobiales</taxon>
        <taxon>Ilumatobacteraceae</taxon>
        <taxon>Ilumatobacter</taxon>
    </lineage>
</organism>
<evidence type="ECO:0000256" key="6">
    <source>
        <dbReference type="ARBA" id="ARBA00022989"/>
    </source>
</evidence>
<dbReference type="EMBL" id="SOAU01000001">
    <property type="protein sequence ID" value="TDT14561.1"/>
    <property type="molecule type" value="Genomic_DNA"/>
</dbReference>
<evidence type="ECO:0000256" key="8">
    <source>
        <dbReference type="SAM" id="Coils"/>
    </source>
</evidence>
<feature type="coiled-coil region" evidence="8">
    <location>
        <begin position="579"/>
        <end position="606"/>
    </location>
</feature>
<keyword evidence="5 10" id="KW-0812">Transmembrane</keyword>
<accession>A0A4R7HUE6</accession>
<dbReference type="GO" id="GO:0022857">
    <property type="term" value="F:transmembrane transporter activity"/>
    <property type="evidence" value="ECO:0007669"/>
    <property type="project" value="InterPro"/>
</dbReference>
<comment type="subcellular location">
    <subcellularLocation>
        <location evidence="1">Cell membrane</location>
        <topology evidence="1">Multi-pass membrane protein</topology>
    </subcellularLocation>
</comment>
<evidence type="ECO:0000256" key="3">
    <source>
        <dbReference type="ARBA" id="ARBA00022448"/>
    </source>
</evidence>
<keyword evidence="8" id="KW-0175">Coiled coil</keyword>
<feature type="transmembrane region" description="Helical" evidence="10">
    <location>
        <begin position="293"/>
        <end position="314"/>
    </location>
</feature>
<feature type="transmembrane region" description="Helical" evidence="10">
    <location>
        <begin position="248"/>
        <end position="273"/>
    </location>
</feature>
<keyword evidence="4" id="KW-1003">Cell membrane</keyword>
<evidence type="ECO:0000256" key="9">
    <source>
        <dbReference type="SAM" id="MobiDB-lite"/>
    </source>
</evidence>
<keyword evidence="3" id="KW-0813">Transport</keyword>
<keyword evidence="6 10" id="KW-1133">Transmembrane helix</keyword>
<feature type="transmembrane region" description="Helical" evidence="10">
    <location>
        <begin position="209"/>
        <end position="227"/>
    </location>
</feature>
<dbReference type="PANTHER" id="PTHR30047:SF7">
    <property type="entry name" value="HIGH-AFFINITY CHOLINE TRANSPORT PROTEIN"/>
    <property type="match status" value="1"/>
</dbReference>
<dbReference type="PANTHER" id="PTHR30047">
    <property type="entry name" value="HIGH-AFFINITY CHOLINE TRANSPORT PROTEIN-RELATED"/>
    <property type="match status" value="1"/>
</dbReference>
<keyword evidence="12" id="KW-1185">Reference proteome</keyword>
<evidence type="ECO:0000256" key="4">
    <source>
        <dbReference type="ARBA" id="ARBA00022475"/>
    </source>
</evidence>
<feature type="transmembrane region" description="Helical" evidence="10">
    <location>
        <begin position="113"/>
        <end position="132"/>
    </location>
</feature>
<evidence type="ECO:0000313" key="11">
    <source>
        <dbReference type="EMBL" id="TDT14561.1"/>
    </source>
</evidence>
<feature type="transmembrane region" description="Helical" evidence="10">
    <location>
        <begin position="152"/>
        <end position="173"/>
    </location>
</feature>
<comment type="similarity">
    <text evidence="2">Belongs to the BCCT transporter (TC 2.A.15) family.</text>
</comment>
<name>A0A4R7HUE6_9ACTN</name>
<dbReference type="AlphaFoldDB" id="A0A4R7HUE6"/>
<evidence type="ECO:0000256" key="7">
    <source>
        <dbReference type="ARBA" id="ARBA00023136"/>
    </source>
</evidence>
<dbReference type="InterPro" id="IPR018093">
    <property type="entry name" value="BCCT_CS"/>
</dbReference>
<protein>
    <submittedName>
        <fullName evidence="11">Choline/glycine/proline betaine transport protein</fullName>
    </submittedName>
</protein>
<feature type="transmembrane region" description="Helical" evidence="10">
    <location>
        <begin position="509"/>
        <end position="528"/>
    </location>
</feature>
<dbReference type="PROSITE" id="PS01303">
    <property type="entry name" value="BCCT"/>
    <property type="match status" value="1"/>
</dbReference>
<feature type="transmembrane region" description="Helical" evidence="10">
    <location>
        <begin position="75"/>
        <end position="93"/>
    </location>
</feature>
<evidence type="ECO:0000313" key="12">
    <source>
        <dbReference type="Proteomes" id="UP000294558"/>
    </source>
</evidence>
<dbReference type="GO" id="GO:0005886">
    <property type="term" value="C:plasma membrane"/>
    <property type="evidence" value="ECO:0007669"/>
    <property type="project" value="UniProtKB-SubCell"/>
</dbReference>
<evidence type="ECO:0000256" key="10">
    <source>
        <dbReference type="SAM" id="Phobius"/>
    </source>
</evidence>